<sequence>SHHQHPNRKMCHWRKIHYIYCRHTFHKVFKCSRGELRGYPCADWDDEANERLTLNHNGRPYIPAVLE</sequence>
<gene>
    <name evidence="1" type="ORF">M437DRAFT_46656</name>
</gene>
<dbReference type="RefSeq" id="XP_040880616.1">
    <property type="nucleotide sequence ID" value="XM_041021302.1"/>
</dbReference>
<organism evidence="1 2">
    <name type="scientific">Aureobasidium melanogenum (strain CBS 110374)</name>
    <name type="common">Aureobasidium pullulans var. melanogenum</name>
    <dbReference type="NCBI Taxonomy" id="1043003"/>
    <lineage>
        <taxon>Eukaryota</taxon>
        <taxon>Fungi</taxon>
        <taxon>Dikarya</taxon>
        <taxon>Ascomycota</taxon>
        <taxon>Pezizomycotina</taxon>
        <taxon>Dothideomycetes</taxon>
        <taxon>Dothideomycetidae</taxon>
        <taxon>Dothideales</taxon>
        <taxon>Saccotheciaceae</taxon>
        <taxon>Aureobasidium</taxon>
    </lineage>
</organism>
<protein>
    <submittedName>
        <fullName evidence="1">Uncharacterized protein</fullName>
    </submittedName>
</protein>
<keyword evidence="2" id="KW-1185">Reference proteome</keyword>
<dbReference type="GeneID" id="63914675"/>
<dbReference type="EMBL" id="KL584831">
    <property type="protein sequence ID" value="KEQ63593.1"/>
    <property type="molecule type" value="Genomic_DNA"/>
</dbReference>
<feature type="non-terminal residue" evidence="1">
    <location>
        <position position="1"/>
    </location>
</feature>
<dbReference type="Proteomes" id="UP000030672">
    <property type="component" value="Unassembled WGS sequence"/>
</dbReference>
<evidence type="ECO:0000313" key="2">
    <source>
        <dbReference type="Proteomes" id="UP000030672"/>
    </source>
</evidence>
<dbReference type="AlphaFoldDB" id="A0A074VT41"/>
<reference evidence="1 2" key="1">
    <citation type="journal article" date="2014" name="BMC Genomics">
        <title>Genome sequencing of four Aureobasidium pullulans varieties: biotechnological potential, stress tolerance, and description of new species.</title>
        <authorList>
            <person name="Gostin Ar C."/>
            <person name="Ohm R.A."/>
            <person name="Kogej T."/>
            <person name="Sonjak S."/>
            <person name="Turk M."/>
            <person name="Zajc J."/>
            <person name="Zalar P."/>
            <person name="Grube M."/>
            <person name="Sun H."/>
            <person name="Han J."/>
            <person name="Sharma A."/>
            <person name="Chiniquy J."/>
            <person name="Ngan C.Y."/>
            <person name="Lipzen A."/>
            <person name="Barry K."/>
            <person name="Grigoriev I.V."/>
            <person name="Gunde-Cimerman N."/>
        </authorList>
    </citation>
    <scope>NUCLEOTIDE SEQUENCE [LARGE SCALE GENOMIC DNA]</scope>
    <source>
        <strain evidence="1 2">CBS 110374</strain>
    </source>
</reference>
<accession>A0A074VT41</accession>
<dbReference type="HOGENOM" id="CLU_2819366_0_0_1"/>
<proteinExistence type="predicted"/>
<name>A0A074VT41_AURM1</name>
<evidence type="ECO:0000313" key="1">
    <source>
        <dbReference type="EMBL" id="KEQ63593.1"/>
    </source>
</evidence>